<evidence type="ECO:0000256" key="1">
    <source>
        <dbReference type="ARBA" id="ARBA00022491"/>
    </source>
</evidence>
<dbReference type="Gene3D" id="1.10.10.10">
    <property type="entry name" value="Winged helix-like DNA-binding domain superfamily/Winged helix DNA-binding domain"/>
    <property type="match status" value="1"/>
</dbReference>
<dbReference type="PANTHER" id="PTHR30363:SF4">
    <property type="entry name" value="GLYCEROL-3-PHOSPHATE REGULON REPRESSOR"/>
    <property type="match status" value="1"/>
</dbReference>
<feature type="domain" description="HTH deoR-type" evidence="4">
    <location>
        <begin position="4"/>
        <end position="59"/>
    </location>
</feature>
<reference evidence="6 7" key="2">
    <citation type="submission" date="2021-01" db="EMBL/GenBank/DDBJ databases">
        <title>Genomic Encyclopedia of Type Strains, Phase IV (KMG-IV): sequencing the most valuable type-strain genomes for metagenomic binning, comparative biology and taxonomic classification.</title>
        <authorList>
            <person name="Goeker M."/>
        </authorList>
    </citation>
    <scope>NUCLEOTIDE SEQUENCE [LARGE SCALE GENOMIC DNA]</scope>
    <source>
        <strain evidence="6 7">DSM 6130</strain>
    </source>
</reference>
<keyword evidence="3" id="KW-0804">Transcription</keyword>
<dbReference type="InterPro" id="IPR037171">
    <property type="entry name" value="NagB/RpiA_transferase-like"/>
</dbReference>
<dbReference type="PANTHER" id="PTHR30363">
    <property type="entry name" value="HTH-TYPE TRANSCRIPTIONAL REGULATOR SRLR-RELATED"/>
    <property type="match status" value="1"/>
</dbReference>
<dbReference type="EMBL" id="JAFBCY010000003">
    <property type="protein sequence ID" value="MBM7852639.1"/>
    <property type="molecule type" value="Genomic_DNA"/>
</dbReference>
<dbReference type="Proteomes" id="UP001143400">
    <property type="component" value="Unassembled WGS sequence"/>
</dbReference>
<dbReference type="PROSITE" id="PS51000">
    <property type="entry name" value="HTH_DEOR_2"/>
    <property type="match status" value="1"/>
</dbReference>
<dbReference type="AlphaFoldDB" id="A0A9W6MT36"/>
<keyword evidence="1" id="KW-0678">Repressor</keyword>
<protein>
    <submittedName>
        <fullName evidence="6">DeoR family glycerol-3-phosphate regulon repressor</fullName>
    </submittedName>
    <submittedName>
        <fullName evidence="5">DeoR family transcriptional regulator</fullName>
    </submittedName>
</protein>
<reference evidence="5" key="1">
    <citation type="journal article" date="2014" name="Int. J. Syst. Evol. Microbiol.">
        <title>Complete genome sequence of Corynebacterium casei LMG S-19264T (=DSM 44701T), isolated from a smear-ripened cheese.</title>
        <authorList>
            <consortium name="US DOE Joint Genome Institute (JGI-PGF)"/>
            <person name="Walter F."/>
            <person name="Albersmeier A."/>
            <person name="Kalinowski J."/>
            <person name="Ruckert C."/>
        </authorList>
    </citation>
    <scope>NUCLEOTIDE SEQUENCE</scope>
    <source>
        <strain evidence="5">VKM B-1606</strain>
    </source>
</reference>
<dbReference type="SMART" id="SM00420">
    <property type="entry name" value="HTH_DEOR"/>
    <property type="match status" value="1"/>
</dbReference>
<dbReference type="EMBL" id="BSFF01000003">
    <property type="protein sequence ID" value="GLK56847.1"/>
    <property type="molecule type" value="Genomic_DNA"/>
</dbReference>
<organism evidence="5 8">
    <name type="scientific">Methylopila capsulata</name>
    <dbReference type="NCBI Taxonomy" id="61654"/>
    <lineage>
        <taxon>Bacteria</taxon>
        <taxon>Pseudomonadati</taxon>
        <taxon>Pseudomonadota</taxon>
        <taxon>Alphaproteobacteria</taxon>
        <taxon>Hyphomicrobiales</taxon>
        <taxon>Methylopilaceae</taxon>
        <taxon>Methylopila</taxon>
    </lineage>
</organism>
<evidence type="ECO:0000259" key="4">
    <source>
        <dbReference type="PROSITE" id="PS51000"/>
    </source>
</evidence>
<dbReference type="GO" id="GO:0003700">
    <property type="term" value="F:DNA-binding transcription factor activity"/>
    <property type="evidence" value="ECO:0007669"/>
    <property type="project" value="InterPro"/>
</dbReference>
<reference evidence="5" key="3">
    <citation type="submission" date="2023-01" db="EMBL/GenBank/DDBJ databases">
        <authorList>
            <person name="Sun Q."/>
            <person name="Evtushenko L."/>
        </authorList>
    </citation>
    <scope>NUCLEOTIDE SEQUENCE</scope>
    <source>
        <strain evidence="5">VKM B-1606</strain>
    </source>
</reference>
<keyword evidence="7" id="KW-1185">Reference proteome</keyword>
<dbReference type="PRINTS" id="PR00037">
    <property type="entry name" value="HTHLACR"/>
</dbReference>
<dbReference type="InterPro" id="IPR001034">
    <property type="entry name" value="DeoR_HTH"/>
</dbReference>
<keyword evidence="2" id="KW-0805">Transcription regulation</keyword>
<dbReference type="SMART" id="SM01134">
    <property type="entry name" value="DeoRC"/>
    <property type="match status" value="1"/>
</dbReference>
<dbReference type="InterPro" id="IPR036390">
    <property type="entry name" value="WH_DNA-bd_sf"/>
</dbReference>
<dbReference type="SUPFAM" id="SSF46785">
    <property type="entry name" value="Winged helix' DNA-binding domain"/>
    <property type="match status" value="1"/>
</dbReference>
<dbReference type="InterPro" id="IPR014036">
    <property type="entry name" value="DeoR-like_C"/>
</dbReference>
<gene>
    <name evidence="5" type="ORF">GCM10008170_28660</name>
    <name evidence="6" type="ORF">JOD31_002881</name>
</gene>
<dbReference type="Pfam" id="PF00455">
    <property type="entry name" value="DeoRC"/>
    <property type="match status" value="1"/>
</dbReference>
<dbReference type="Pfam" id="PF08220">
    <property type="entry name" value="HTH_DeoR"/>
    <property type="match status" value="1"/>
</dbReference>
<evidence type="ECO:0000313" key="7">
    <source>
        <dbReference type="Proteomes" id="UP000758856"/>
    </source>
</evidence>
<dbReference type="RefSeq" id="WP_204951076.1">
    <property type="nucleotide sequence ID" value="NZ_BSFF01000003.1"/>
</dbReference>
<accession>A0A9W6MT36</accession>
<evidence type="ECO:0000256" key="3">
    <source>
        <dbReference type="ARBA" id="ARBA00023163"/>
    </source>
</evidence>
<dbReference type="InterPro" id="IPR036388">
    <property type="entry name" value="WH-like_DNA-bd_sf"/>
</dbReference>
<dbReference type="Proteomes" id="UP000758856">
    <property type="component" value="Unassembled WGS sequence"/>
</dbReference>
<proteinExistence type="predicted"/>
<comment type="caution">
    <text evidence="5">The sequence shown here is derived from an EMBL/GenBank/DDBJ whole genome shotgun (WGS) entry which is preliminary data.</text>
</comment>
<evidence type="ECO:0000313" key="6">
    <source>
        <dbReference type="EMBL" id="MBM7852639.1"/>
    </source>
</evidence>
<evidence type="ECO:0000313" key="5">
    <source>
        <dbReference type="EMBL" id="GLK56847.1"/>
    </source>
</evidence>
<dbReference type="InterPro" id="IPR050313">
    <property type="entry name" value="Carb_Metab_HTH_regulators"/>
</dbReference>
<name>A0A9W6MT36_9HYPH</name>
<evidence type="ECO:0000313" key="8">
    <source>
        <dbReference type="Proteomes" id="UP001143400"/>
    </source>
</evidence>
<dbReference type="SUPFAM" id="SSF100950">
    <property type="entry name" value="NagB/RpiA/CoA transferase-like"/>
    <property type="match status" value="1"/>
</dbReference>
<evidence type="ECO:0000256" key="2">
    <source>
        <dbReference type="ARBA" id="ARBA00023015"/>
    </source>
</evidence>
<dbReference type="Gene3D" id="3.40.50.1360">
    <property type="match status" value="1"/>
</dbReference>
<sequence>MEQLNGRQHEIVALARSVGRVVVEDLAARFSVTPQTIRKDLNELCERRMLSRVHGGATIASGVENVGYDARRFIAQDEKRAIGEAAARIIPNGSSLFINIGTTTEEVARALGRHEELLVITNNLNVATLLYRHPGVDVIVAGGPVRRSDAGIVGGPAVDFIKQFKVDYAVIGVSAIDEEGALLDYDYREVMVSQAIMENAREIVLVADRSKLARSAPIRVGRLSQVDTFVTDRIDSEELAELCRRHEVRVVETGLRDEVQSEAAQ</sequence>